<evidence type="ECO:0000313" key="5">
    <source>
        <dbReference type="WBParaSite" id="maker-unitig_25295-snap-gene-0.2-mRNA-1"/>
    </source>
</evidence>
<dbReference type="InterPro" id="IPR026741">
    <property type="entry name" value="SNO"/>
</dbReference>
<evidence type="ECO:0000256" key="1">
    <source>
        <dbReference type="SAM" id="MobiDB-lite"/>
    </source>
</evidence>
<reference evidence="5" key="1">
    <citation type="submission" date="2016-11" db="UniProtKB">
        <authorList>
            <consortium name="WormBaseParasite"/>
        </authorList>
    </citation>
    <scope>IDENTIFICATION</scope>
</reference>
<dbReference type="InterPro" id="IPR026937">
    <property type="entry name" value="SBNO_Helicase_C_dom"/>
</dbReference>
<accession>A0A1I8FAE1</accession>
<dbReference type="PANTHER" id="PTHR12706:SF30">
    <property type="entry name" value="PROTEIN STRAWBERRY NOTCH-RELATED"/>
    <property type="match status" value="1"/>
</dbReference>
<organism evidence="4 5">
    <name type="scientific">Macrostomum lignano</name>
    <dbReference type="NCBI Taxonomy" id="282301"/>
    <lineage>
        <taxon>Eukaryota</taxon>
        <taxon>Metazoa</taxon>
        <taxon>Spiralia</taxon>
        <taxon>Lophotrochozoa</taxon>
        <taxon>Platyhelminthes</taxon>
        <taxon>Rhabditophora</taxon>
        <taxon>Macrostomorpha</taxon>
        <taxon>Macrostomida</taxon>
        <taxon>Macrostomidae</taxon>
        <taxon>Macrostomum</taxon>
    </lineage>
</organism>
<sequence length="698" mass="77470">ADKRALNQRRRVHITLELPWSADRAIQQFGRTHRSNQVSAPRYVFLISELAGERRFAASVAKRLEKPRRPDSRRQASWRESRPVPLQPGQPVSAAGPGDGGQVSHCMEEPIAEVPVDLWFDFPQALVSMGMVGKQPNGYYLDREYNYIPKFLNRLLAWRWPCRTRCSSTLPTLWPRSKTSRVLRDALLRRLLPGAPAHGAAERGLSWHRASEIFYLHERPHDGGRLRLEGSRCWPWRRPGSSGNNGADLKPSTGQQARLEDLIRLQERCSTDDGLGAGQAAVEQVADTGSPPRCTSVAQPVRPTPFSSASACAAVRRPPASPARLAFESEFTHLLAGSVLSVWPTLERVCRNMQLVRMRASDGKRLLGVLVPPESSWPSAPPDARRAGAAAGSSASTAGRRPRQRRADLRRPKLPRPLRPWRWPSAWRPGVYPQFESALAEAAIAVASHDRLCRRADAVRRVAFSNDCAEHEAKLAKLWTALCPDSRSRAGYASRRRPPDGLPRMGMLGLEQLLFLASPTPSQAAAVLSQSQHTRQRLPIRGRRHQYRAPGLATSGRRKFRKHFYNLGSYELDDLHRLFCCLFLRFADFCSGASVMEFNSVKAKFKRLIKTEAARSDCLFRAPEESILRCCCWAAVESNLIGPVAGAGAVETAAARLLLLLLLLLLAPAPPAESQTQAGSRAARSAWLQQLGVQSGKH</sequence>
<evidence type="ECO:0000259" key="2">
    <source>
        <dbReference type="Pfam" id="PF04727"/>
    </source>
</evidence>
<dbReference type="PANTHER" id="PTHR12706">
    <property type="entry name" value="STRAWBERRY NOTCH-RELATED"/>
    <property type="match status" value="1"/>
</dbReference>
<dbReference type="GO" id="GO:0042393">
    <property type="term" value="F:histone binding"/>
    <property type="evidence" value="ECO:0007669"/>
    <property type="project" value="TreeGrafter"/>
</dbReference>
<dbReference type="InterPro" id="IPR006816">
    <property type="entry name" value="ELMO_dom"/>
</dbReference>
<evidence type="ECO:0000313" key="4">
    <source>
        <dbReference type="Proteomes" id="UP000095280"/>
    </source>
</evidence>
<feature type="domain" description="Strawberry notch helicase C" evidence="3">
    <location>
        <begin position="1"/>
        <end position="65"/>
    </location>
</feature>
<proteinExistence type="predicted"/>
<feature type="region of interest" description="Disordered" evidence="1">
    <location>
        <begin position="62"/>
        <end position="105"/>
    </location>
</feature>
<dbReference type="Pfam" id="PF04727">
    <property type="entry name" value="ELMO_CED12"/>
    <property type="match status" value="1"/>
</dbReference>
<feature type="region of interest" description="Disordered" evidence="1">
    <location>
        <begin position="372"/>
        <end position="414"/>
    </location>
</feature>
<feature type="domain" description="ELMO" evidence="2">
    <location>
        <begin position="458"/>
        <end position="601"/>
    </location>
</feature>
<dbReference type="GO" id="GO:0031490">
    <property type="term" value="F:chromatin DNA binding"/>
    <property type="evidence" value="ECO:0007669"/>
    <property type="project" value="TreeGrafter"/>
</dbReference>
<dbReference type="GO" id="GO:0005634">
    <property type="term" value="C:nucleus"/>
    <property type="evidence" value="ECO:0007669"/>
    <property type="project" value="TreeGrafter"/>
</dbReference>
<dbReference type="Pfam" id="PF13871">
    <property type="entry name" value="Helicase_C_4"/>
    <property type="match status" value="1"/>
</dbReference>
<feature type="compositionally biased region" description="Low complexity" evidence="1">
    <location>
        <begin position="387"/>
        <end position="399"/>
    </location>
</feature>
<keyword evidence="4" id="KW-1185">Reference proteome</keyword>
<dbReference type="Proteomes" id="UP000095280">
    <property type="component" value="Unplaced"/>
</dbReference>
<feature type="compositionally biased region" description="Basic and acidic residues" evidence="1">
    <location>
        <begin position="62"/>
        <end position="82"/>
    </location>
</feature>
<dbReference type="GO" id="GO:0006355">
    <property type="term" value="P:regulation of DNA-templated transcription"/>
    <property type="evidence" value="ECO:0007669"/>
    <property type="project" value="InterPro"/>
</dbReference>
<evidence type="ECO:0000259" key="3">
    <source>
        <dbReference type="Pfam" id="PF13871"/>
    </source>
</evidence>
<dbReference type="AlphaFoldDB" id="A0A1I8FAE1"/>
<protein>
    <submittedName>
        <fullName evidence="5">Helicase_C_4 domain-containing protein</fullName>
    </submittedName>
</protein>
<name>A0A1I8FAE1_9PLAT</name>
<dbReference type="WBParaSite" id="maker-unitig_25295-snap-gene-0.2-mRNA-1">
    <property type="protein sequence ID" value="maker-unitig_25295-snap-gene-0.2-mRNA-1"/>
    <property type="gene ID" value="maker-unitig_25295-snap-gene-0.2"/>
</dbReference>